<reference evidence="3" key="2">
    <citation type="submission" date="2022-01" db="EMBL/GenBank/DDBJ databases">
        <authorList>
            <person name="Yamashiro T."/>
            <person name="Shiraishi A."/>
            <person name="Satake H."/>
            <person name="Nakayama K."/>
        </authorList>
    </citation>
    <scope>NUCLEOTIDE SEQUENCE</scope>
</reference>
<sequence>MKQFLSKLLVLLLFKNKSTPPLFADFCKLPKREIPYQGKEHPTKKINSSRIQAYFWMNPSLDHQGGHYGVHYTSKKSLDQDSIGPPSTRMPMTLSPDFPDCEDSRARSIHKSFTSSASFWESSIQI</sequence>
<evidence type="ECO:0000313" key="3">
    <source>
        <dbReference type="EMBL" id="GJS53814.1"/>
    </source>
</evidence>
<name>A0ABQ4WLN9_9ASTR</name>
<protein>
    <submittedName>
        <fullName evidence="3">Uncharacterized protein</fullName>
    </submittedName>
</protein>
<feature type="chain" id="PRO_5047007985" evidence="2">
    <location>
        <begin position="25"/>
        <end position="126"/>
    </location>
</feature>
<feature type="signal peptide" evidence="2">
    <location>
        <begin position="1"/>
        <end position="24"/>
    </location>
</feature>
<evidence type="ECO:0000256" key="2">
    <source>
        <dbReference type="SAM" id="SignalP"/>
    </source>
</evidence>
<evidence type="ECO:0000313" key="4">
    <source>
        <dbReference type="Proteomes" id="UP001151760"/>
    </source>
</evidence>
<evidence type="ECO:0000256" key="1">
    <source>
        <dbReference type="SAM" id="MobiDB-lite"/>
    </source>
</evidence>
<proteinExistence type="predicted"/>
<dbReference type="Proteomes" id="UP001151760">
    <property type="component" value="Unassembled WGS sequence"/>
</dbReference>
<dbReference type="EMBL" id="BQNB010008752">
    <property type="protein sequence ID" value="GJS53814.1"/>
    <property type="molecule type" value="Genomic_DNA"/>
</dbReference>
<accession>A0ABQ4WLN9</accession>
<keyword evidence="4" id="KW-1185">Reference proteome</keyword>
<feature type="region of interest" description="Disordered" evidence="1">
    <location>
        <begin position="77"/>
        <end position="97"/>
    </location>
</feature>
<organism evidence="3 4">
    <name type="scientific">Tanacetum coccineum</name>
    <dbReference type="NCBI Taxonomy" id="301880"/>
    <lineage>
        <taxon>Eukaryota</taxon>
        <taxon>Viridiplantae</taxon>
        <taxon>Streptophyta</taxon>
        <taxon>Embryophyta</taxon>
        <taxon>Tracheophyta</taxon>
        <taxon>Spermatophyta</taxon>
        <taxon>Magnoliopsida</taxon>
        <taxon>eudicotyledons</taxon>
        <taxon>Gunneridae</taxon>
        <taxon>Pentapetalae</taxon>
        <taxon>asterids</taxon>
        <taxon>campanulids</taxon>
        <taxon>Asterales</taxon>
        <taxon>Asteraceae</taxon>
        <taxon>Asteroideae</taxon>
        <taxon>Anthemideae</taxon>
        <taxon>Anthemidinae</taxon>
        <taxon>Tanacetum</taxon>
    </lineage>
</organism>
<reference evidence="3" key="1">
    <citation type="journal article" date="2022" name="Int. J. Mol. Sci.">
        <title>Draft Genome of Tanacetum Coccineum: Genomic Comparison of Closely Related Tanacetum-Family Plants.</title>
        <authorList>
            <person name="Yamashiro T."/>
            <person name="Shiraishi A."/>
            <person name="Nakayama K."/>
            <person name="Satake H."/>
        </authorList>
    </citation>
    <scope>NUCLEOTIDE SEQUENCE</scope>
</reference>
<gene>
    <name evidence="3" type="ORF">Tco_0627176</name>
</gene>
<keyword evidence="2" id="KW-0732">Signal</keyword>
<comment type="caution">
    <text evidence="3">The sequence shown here is derived from an EMBL/GenBank/DDBJ whole genome shotgun (WGS) entry which is preliminary data.</text>
</comment>